<dbReference type="InterPro" id="IPR001606">
    <property type="entry name" value="ARID_dom"/>
</dbReference>
<proteinExistence type="predicted"/>
<dbReference type="CDD" id="cd16865">
    <property type="entry name" value="ARID_ARID1A-like"/>
    <property type="match status" value="1"/>
</dbReference>
<evidence type="ECO:0000256" key="4">
    <source>
        <dbReference type="ARBA" id="ARBA00023242"/>
    </source>
</evidence>
<dbReference type="GO" id="GO:0006357">
    <property type="term" value="P:regulation of transcription by RNA polymerase II"/>
    <property type="evidence" value="ECO:0007669"/>
    <property type="project" value="TreeGrafter"/>
</dbReference>
<dbReference type="GO" id="GO:0071565">
    <property type="term" value="C:nBAF complex"/>
    <property type="evidence" value="ECO:0007669"/>
    <property type="project" value="TreeGrafter"/>
</dbReference>
<feature type="region of interest" description="Disordered" evidence="5">
    <location>
        <begin position="1707"/>
        <end position="1815"/>
    </location>
</feature>
<feature type="compositionally biased region" description="Polar residues" evidence="5">
    <location>
        <begin position="440"/>
        <end position="451"/>
    </location>
</feature>
<feature type="compositionally biased region" description="Polar residues" evidence="5">
    <location>
        <begin position="287"/>
        <end position="321"/>
    </location>
</feature>
<feature type="compositionally biased region" description="Low complexity" evidence="5">
    <location>
        <begin position="1791"/>
        <end position="1815"/>
    </location>
</feature>
<feature type="region of interest" description="Disordered" evidence="5">
    <location>
        <begin position="2051"/>
        <end position="2071"/>
    </location>
</feature>
<feature type="region of interest" description="Disordered" evidence="5">
    <location>
        <begin position="2392"/>
        <end position="2525"/>
    </location>
</feature>
<dbReference type="Proteomes" id="UP001347796">
    <property type="component" value="Unassembled WGS sequence"/>
</dbReference>
<evidence type="ECO:0000259" key="6">
    <source>
        <dbReference type="PROSITE" id="PS51011"/>
    </source>
</evidence>
<feature type="compositionally biased region" description="Polar residues" evidence="5">
    <location>
        <begin position="1934"/>
        <end position="1944"/>
    </location>
</feature>
<evidence type="ECO:0000313" key="7">
    <source>
        <dbReference type="EMBL" id="KAK6169600.1"/>
    </source>
</evidence>
<dbReference type="EMBL" id="JAZGQO010000015">
    <property type="protein sequence ID" value="KAK6169600.1"/>
    <property type="molecule type" value="Genomic_DNA"/>
</dbReference>
<feature type="compositionally biased region" description="Polar residues" evidence="5">
    <location>
        <begin position="476"/>
        <end position="491"/>
    </location>
</feature>
<feature type="region of interest" description="Disordered" evidence="5">
    <location>
        <begin position="1827"/>
        <end position="1999"/>
    </location>
</feature>
<dbReference type="InterPro" id="IPR033388">
    <property type="entry name" value="BAF250_C"/>
</dbReference>
<feature type="compositionally biased region" description="Polar residues" evidence="5">
    <location>
        <begin position="822"/>
        <end position="853"/>
    </location>
</feature>
<dbReference type="Gene3D" id="1.25.10.10">
    <property type="entry name" value="Leucine-rich Repeat Variant"/>
    <property type="match status" value="1"/>
</dbReference>
<feature type="compositionally biased region" description="Polar residues" evidence="5">
    <location>
        <begin position="777"/>
        <end position="796"/>
    </location>
</feature>
<feature type="compositionally biased region" description="Low complexity" evidence="5">
    <location>
        <begin position="1101"/>
        <end position="1118"/>
    </location>
</feature>
<keyword evidence="8" id="KW-1185">Reference proteome</keyword>
<comment type="subcellular location">
    <subcellularLocation>
        <location evidence="1">Nucleus</location>
    </subcellularLocation>
</comment>
<feature type="compositionally biased region" description="Polar residues" evidence="5">
    <location>
        <begin position="1733"/>
        <end position="1762"/>
    </location>
</feature>
<feature type="domain" description="ARID" evidence="6">
    <location>
        <begin position="938"/>
        <end position="1029"/>
    </location>
</feature>
<feature type="compositionally biased region" description="Polar residues" evidence="5">
    <location>
        <begin position="418"/>
        <end position="428"/>
    </location>
</feature>
<feature type="compositionally biased region" description="Low complexity" evidence="5">
    <location>
        <begin position="1516"/>
        <end position="1550"/>
    </location>
</feature>
<dbReference type="SUPFAM" id="SSF46774">
    <property type="entry name" value="ARID-like"/>
    <property type="match status" value="1"/>
</dbReference>
<dbReference type="PANTHER" id="PTHR12656">
    <property type="entry name" value="BRG-1 ASSOCIATED FACTOR 250 BAF250"/>
    <property type="match status" value="1"/>
</dbReference>
<feature type="compositionally biased region" description="Polar residues" evidence="5">
    <location>
        <begin position="366"/>
        <end position="410"/>
    </location>
</feature>
<evidence type="ECO:0000256" key="5">
    <source>
        <dbReference type="SAM" id="MobiDB-lite"/>
    </source>
</evidence>
<dbReference type="GO" id="GO:0016514">
    <property type="term" value="C:SWI/SNF complex"/>
    <property type="evidence" value="ECO:0007669"/>
    <property type="project" value="InterPro"/>
</dbReference>
<dbReference type="GO" id="GO:0031491">
    <property type="term" value="F:nucleosome binding"/>
    <property type="evidence" value="ECO:0007669"/>
    <property type="project" value="TreeGrafter"/>
</dbReference>
<dbReference type="Pfam" id="PF01388">
    <property type="entry name" value="ARID"/>
    <property type="match status" value="1"/>
</dbReference>
<feature type="compositionally biased region" description="Polar residues" evidence="5">
    <location>
        <begin position="1334"/>
        <end position="1514"/>
    </location>
</feature>
<dbReference type="InterPro" id="IPR011989">
    <property type="entry name" value="ARM-like"/>
</dbReference>
<keyword evidence="4" id="KW-0539">Nucleus</keyword>
<dbReference type="SMART" id="SM00501">
    <property type="entry name" value="BRIGHT"/>
    <property type="match status" value="1"/>
</dbReference>
<feature type="compositionally biased region" description="Low complexity" evidence="5">
    <location>
        <begin position="755"/>
        <end position="776"/>
    </location>
</feature>
<feature type="compositionally biased region" description="Polar residues" evidence="5">
    <location>
        <begin position="524"/>
        <end position="549"/>
    </location>
</feature>
<dbReference type="InterPro" id="IPR036431">
    <property type="entry name" value="ARID_dom_sf"/>
</dbReference>
<feature type="region of interest" description="Disordered" evidence="5">
    <location>
        <begin position="898"/>
        <end position="923"/>
    </location>
</feature>
<dbReference type="SUPFAM" id="SSF48371">
    <property type="entry name" value="ARM repeat"/>
    <property type="match status" value="1"/>
</dbReference>
<keyword evidence="3" id="KW-0156">Chromatin regulator</keyword>
<dbReference type="GO" id="GO:0003677">
    <property type="term" value="F:DNA binding"/>
    <property type="evidence" value="ECO:0007669"/>
    <property type="project" value="InterPro"/>
</dbReference>
<gene>
    <name evidence="7" type="ORF">SNE40_020618</name>
</gene>
<feature type="compositionally biased region" description="Low complexity" evidence="5">
    <location>
        <begin position="352"/>
        <end position="365"/>
    </location>
</feature>
<dbReference type="GO" id="GO:0045893">
    <property type="term" value="P:positive regulation of DNA-templated transcription"/>
    <property type="evidence" value="ECO:0007669"/>
    <property type="project" value="TreeGrafter"/>
</dbReference>
<evidence type="ECO:0000313" key="8">
    <source>
        <dbReference type="Proteomes" id="UP001347796"/>
    </source>
</evidence>
<dbReference type="InterPro" id="IPR021906">
    <property type="entry name" value="BAF250/Osa"/>
</dbReference>
<evidence type="ECO:0000256" key="3">
    <source>
        <dbReference type="ARBA" id="ARBA00022853"/>
    </source>
</evidence>
<feature type="compositionally biased region" description="Polar residues" evidence="5">
    <location>
        <begin position="248"/>
        <end position="257"/>
    </location>
</feature>
<dbReference type="GO" id="GO:0005654">
    <property type="term" value="C:nucleoplasm"/>
    <property type="evidence" value="ECO:0007669"/>
    <property type="project" value="TreeGrafter"/>
</dbReference>
<evidence type="ECO:0000256" key="2">
    <source>
        <dbReference type="ARBA" id="ARBA00022553"/>
    </source>
</evidence>
<feature type="compositionally biased region" description="Polar residues" evidence="5">
    <location>
        <begin position="16"/>
        <end position="77"/>
    </location>
</feature>
<organism evidence="7 8">
    <name type="scientific">Patella caerulea</name>
    <name type="common">Rayed Mediterranean limpet</name>
    <dbReference type="NCBI Taxonomy" id="87958"/>
    <lineage>
        <taxon>Eukaryota</taxon>
        <taxon>Metazoa</taxon>
        <taxon>Spiralia</taxon>
        <taxon>Lophotrochozoa</taxon>
        <taxon>Mollusca</taxon>
        <taxon>Gastropoda</taxon>
        <taxon>Patellogastropoda</taxon>
        <taxon>Patelloidea</taxon>
        <taxon>Patellidae</taxon>
        <taxon>Patella</taxon>
    </lineage>
</organism>
<feature type="compositionally biased region" description="Polar residues" evidence="5">
    <location>
        <begin position="1061"/>
        <end position="1081"/>
    </location>
</feature>
<feature type="compositionally biased region" description="Low complexity" evidence="5">
    <location>
        <begin position="696"/>
        <end position="730"/>
    </location>
</feature>
<evidence type="ECO:0000256" key="1">
    <source>
        <dbReference type="ARBA" id="ARBA00004123"/>
    </source>
</evidence>
<keyword evidence="2" id="KW-0597">Phosphoprotein</keyword>
<dbReference type="GO" id="GO:0006338">
    <property type="term" value="P:chromatin remodeling"/>
    <property type="evidence" value="ECO:0007669"/>
    <property type="project" value="InterPro"/>
</dbReference>
<reference evidence="7 8" key="1">
    <citation type="submission" date="2024-01" db="EMBL/GenBank/DDBJ databases">
        <title>The genome of the rayed Mediterranean limpet Patella caerulea (Linnaeus, 1758).</title>
        <authorList>
            <person name="Anh-Thu Weber A."/>
            <person name="Halstead-Nussloch G."/>
        </authorList>
    </citation>
    <scope>NUCLEOTIDE SEQUENCE [LARGE SCALE GENOMIC DNA]</scope>
    <source>
        <strain evidence="7">AATW-2023a</strain>
        <tissue evidence="7">Whole specimen</tissue>
    </source>
</reference>
<feature type="region of interest" description="Disordered" evidence="5">
    <location>
        <begin position="1300"/>
        <end position="1602"/>
    </location>
</feature>
<feature type="compositionally biased region" description="Low complexity" evidence="5">
    <location>
        <begin position="1562"/>
        <end position="1590"/>
    </location>
</feature>
<feature type="region of interest" description="Disordered" evidence="5">
    <location>
        <begin position="171"/>
        <end position="568"/>
    </location>
</feature>
<accession>A0AAN8J538</accession>
<feature type="compositionally biased region" description="Basic and acidic residues" evidence="5">
    <location>
        <begin position="2392"/>
        <end position="2524"/>
    </location>
</feature>
<dbReference type="Pfam" id="PF12031">
    <property type="entry name" value="BAF250_C"/>
    <property type="match status" value="1"/>
</dbReference>
<dbReference type="PANTHER" id="PTHR12656:SF5">
    <property type="entry name" value="TRITHORAX GROUP PROTEIN OSA"/>
    <property type="match status" value="1"/>
</dbReference>
<dbReference type="Gene3D" id="1.10.150.60">
    <property type="entry name" value="ARID DNA-binding domain"/>
    <property type="match status" value="1"/>
</dbReference>
<name>A0AAN8J538_PATCE</name>
<feature type="compositionally biased region" description="Polar residues" evidence="5">
    <location>
        <begin position="1591"/>
        <end position="1602"/>
    </location>
</feature>
<feature type="compositionally biased region" description="Polar residues" evidence="5">
    <location>
        <begin position="1770"/>
        <end position="1790"/>
    </location>
</feature>
<feature type="compositionally biased region" description="Pro residues" evidence="5">
    <location>
        <begin position="331"/>
        <end position="342"/>
    </location>
</feature>
<feature type="compositionally biased region" description="Polar residues" evidence="5">
    <location>
        <begin position="1551"/>
        <end position="1560"/>
    </location>
</feature>
<feature type="region of interest" description="Disordered" evidence="5">
    <location>
        <begin position="1"/>
        <end position="78"/>
    </location>
</feature>
<protein>
    <recommendedName>
        <fullName evidence="6">ARID domain-containing protein</fullName>
    </recommendedName>
</protein>
<dbReference type="InterPro" id="IPR016024">
    <property type="entry name" value="ARM-type_fold"/>
</dbReference>
<feature type="compositionally biased region" description="Low complexity" evidence="5">
    <location>
        <begin position="1714"/>
        <end position="1732"/>
    </location>
</feature>
<feature type="region of interest" description="Disordered" evidence="5">
    <location>
        <begin position="690"/>
        <end position="853"/>
    </location>
</feature>
<feature type="compositionally biased region" description="Polar residues" evidence="5">
    <location>
        <begin position="173"/>
        <end position="201"/>
    </location>
</feature>
<dbReference type="SMART" id="SM01014">
    <property type="entry name" value="ARID"/>
    <property type="match status" value="1"/>
</dbReference>
<dbReference type="PROSITE" id="PS51011">
    <property type="entry name" value="ARID"/>
    <property type="match status" value="1"/>
</dbReference>
<sequence length="2890" mass="309078">METGTAEDGDERMKSNNKLRSQNQSDTSNTMDSFQDGGQHNANSESTDYSMQMGSSHMNSDMNNFPPNSTDQSMNSDNFHRMNETMHLNPMQAYNSYPRSGFNNMNTSDHHGVLNTGADFNNQSSQFPYSQGGIRPGYPMGKPGMSPPRPGMVPPGMNMMSPPGYNHPPQRMMSGQSVSQQTGPTPTLNQLLQTSNTNPRFPNNYDYPPGSKPGTEMGGGPGNMPYNMQQGWNPSQGRGMPSFPQGHMSGNSPYRNQNEMHESRRQPSMSGGGSNYVNQAGVPFPNPQQYSPSSRYMSGQPRLSNPSYPQQVHPQYNQSGNQPMGGGYSPSGPPSAAQPPNPMYLSPQHSRSANQSPNSHPSSQPGTPQSAVHPSQASPGPTPNSENSRPNSKIPNEDSVINESASLETSNPDEGDSQQDSVSSTGAHPSSALRRVPSPAGSTGSRSNTPASLPGNHPGSPMPPRPPSGQIDGQGRLSQSPMATQGFNQQIMPPPIGPNQGGYPATPGNNKMAGGGQMPGHYPQYNSQYPPGNQGNFGRNPNMPGLQNTSGGGMPNYPQNMYNGPNHMGGGAGGNPMYNNMPRPSMPNANYNNVYGQGNIGMGMPNQYGVYNNMGPNGPGPIRPAMNNMPITDSSASSKSANAAAVAAQQAMIAAANSAGNLRPGLNQSRMYNSPTMNNSGPIGQLNHMTVGLGAPPMNNVPNNMNQQPNNSNIVSNSASQNSATNASSTPKDSQAKLNTQPVISASTTSPGGANSSNSQDSTSNQNSSDNSGTTNCVNQWESSSDPSKKNTSVNSDSDKNLKPVPSSDIAGQDTPAKTPVPSETSQTLPPSGDTDQMSNSSDSMPANPNSTAVTQSITAPIVTQGMNNQSNISQNPQEHPPNMPGMNCVPVPTFPDEPPEKKKKECGYSSPAGSMAHSPGSKSGAIDLSKLYEMGPEPDRKLMIDKLLMFNEEKGTPITSMPAISKQPLDLYRLYHCVKERGGMTEVNKTKKWKEICTIVNIGSSASAAFTLKKNYIKYLFAFECHFDRGGMDPQPILAQMEAALAQKREQKNKRAPSPAGSQGSSQDAFRPSSTPNSQGLDPFSPGPGGMSGHYMQNDGGMNPMGGMPHGGMMNPMNPHMMPPGHMGGMPHHGMMSGSNMMGGMGPNSMMGHGGNMPPNSMMGPGNMMRANNMMAGNMGPGNMPNSMGPGGMPNSMGGNMPNSMSGHNTMSGNMPNAMGGPNAMGPGNMPNSMGGSMQNSMGHGNMPNSMGPGNMPNSMGGNMPNSMGPGNIPNSMSGPNPMMGNMPNSMGPGNMPNSIGGNSMSFGGQGPNSGHMGPMMGGNLPHSMGGNMPNTSMAGNMSNSSMPGNHPNHPNSSMAGNHPNSSMPGNHPNSSMPGNHPNSSMPGNHPNSSMPGNHPNSSLPGNHPNSSMSGNHPNSSMPGNHPNSSMPGNHPNSSMPGNHPNSTMPGNHPNSSMPGNHPNSSMPGNHPNSSMPGNHPNSSMPGNHPNSSMPGNHPNSSMPGNHPSSSMPGNHPNSSMPGNMPNSSMPGGMPNSMMPGNHPNSSMSGNMPNTSMTGHMSGSSIPGNMSNSSMSGSMPISGMPGSIPNSSMAGSMPNTSMPANMPNRGMPGDMPNSGMPGNMPNSGMPGNMPNSGMPGNTPNSSMTSNMGGNASPTGVMSNMNAATTMTTSMPNPMPGNIPNALMGTGMPFQMGSHGPVTSMSGNMPNSMTAQSGETMTTTATSTPMTGNSSGTMTGSMPHTSMPNNNMPGNAPTSSMAGNRHNIPMNETSNSSSSNDAARQTSPMRNSATPNSEATNTTPAAPTPSVSSAPTIANSESVSVQDPFADDMSSSRTNVAPFPKMPPQGNTFIPRGPGGPNMPPFSSSNEGMPRPPNQPDVNDPYGRPGVNMEGFPPNRAGEFNAPNQYPGRTANQFPFGQQFDRPERFSEPSAPNTPNQSMRPTGPMPQTPQNASYGGRYGSQPMPIRPPGPQDQYGSTPGYHGNNYGPRPMGNQEQYGNFQGSYPSPRPPMYGTPNKRYPDMSVYNHTMYGERSTMGHMTYPSHQDASMGYHESHMSGPQREGSQWSPMRYQQHGGSNYMGNMPPGAPGTPPMGPYGQPMMSRQGHPRMKGLKQKASFQPCVTNQSKKEIPFPPDTIEGVQPPLIKRRRLTSKDLGPIEAWRLMMALKSGLLTESTWALDTLNILLFDDSTVSYFNLSHLPGLLDVLLEHFRKCILEVFAELKDNDSVDDDVGDFEMSPEESEKKLDCENYTLITRDGKTVHIEEESKDAWMVKPKTWDKDNQEFLPTDHFAYGAGNLSHIITKMESEKTNSLLSKLFSKHLGTHKDKRKVFTKDIAVCEDENIVSDHEEKMDTSEISMDTTLSPVKQEESPTVRNNFIKIEKQECEMEHSDLKAHEERKTEVDEQILKKEEMNEDTKIENKMEAKDSESKESEAKDSEAKDSEVKDNEVKASEKGSEVKDIEANDSEAKDTNVKDTEQKVSDAKDSDSEAKDSELKVESKDSTNESKNEDGTSDGDKSDNSKLPFVELVTYPKTEIETMGALAMINRPQAVSDLEEESYEHDTPPLYNVVNAHEELARRCICISNIFRSLSCIPGNGLELSRHSGLMSTLGKLLLLHHKHLPRSKNHRFGDEWESDDAEESVKEGEWWWSCLDALRENTLVIFANISGKLKLSDFPEHICFPILDGLLHWVVCSSSCARDPMPNMPPNSVLSPQRLVLEALCKLCIHDANVDLLLATPPFERMVDLFETLVKLLANRKEQVTQEFAIVLLSELVTGDSSISRAIALQHQCISLLVDFLETAEQNAHQVAKSQGIVVLQNNPESMGTSLDMLRRAATILVQLARVEENRTLFVHQQSRLLALVMSQILDQTVAKILSDVLFECSQLS</sequence>
<comment type="caution">
    <text evidence="7">The sequence shown here is derived from an EMBL/GenBank/DDBJ whole genome shotgun (WGS) entry which is preliminary data.</text>
</comment>
<feature type="compositionally biased region" description="Polar residues" evidence="5">
    <location>
        <begin position="731"/>
        <end position="754"/>
    </location>
</feature>
<feature type="compositionally biased region" description="Acidic residues" evidence="5">
    <location>
        <begin position="1"/>
        <end position="10"/>
    </location>
</feature>
<dbReference type="GO" id="GO:0035060">
    <property type="term" value="C:brahma complex"/>
    <property type="evidence" value="ECO:0007669"/>
    <property type="project" value="InterPro"/>
</dbReference>
<feature type="region of interest" description="Disordered" evidence="5">
    <location>
        <begin position="1047"/>
        <end position="1118"/>
    </location>
</feature>